<reference evidence="5 6" key="1">
    <citation type="journal article" date="2012" name="New Phytol.">
        <title>Insight into trade-off between wood decay and parasitism from the genome of a fungal forest pathogen.</title>
        <authorList>
            <person name="Olson A."/>
            <person name="Aerts A."/>
            <person name="Asiegbu F."/>
            <person name="Belbahri L."/>
            <person name="Bouzid O."/>
            <person name="Broberg A."/>
            <person name="Canback B."/>
            <person name="Coutinho P.M."/>
            <person name="Cullen D."/>
            <person name="Dalman K."/>
            <person name="Deflorio G."/>
            <person name="van Diepen L.T."/>
            <person name="Dunand C."/>
            <person name="Duplessis S."/>
            <person name="Durling M."/>
            <person name="Gonthier P."/>
            <person name="Grimwood J."/>
            <person name="Fossdal C.G."/>
            <person name="Hansson D."/>
            <person name="Henrissat B."/>
            <person name="Hietala A."/>
            <person name="Himmelstrand K."/>
            <person name="Hoffmeister D."/>
            <person name="Hogberg N."/>
            <person name="James T.Y."/>
            <person name="Karlsson M."/>
            <person name="Kohler A."/>
            <person name="Kues U."/>
            <person name="Lee Y.H."/>
            <person name="Lin Y.C."/>
            <person name="Lind M."/>
            <person name="Lindquist E."/>
            <person name="Lombard V."/>
            <person name="Lucas S."/>
            <person name="Lunden K."/>
            <person name="Morin E."/>
            <person name="Murat C."/>
            <person name="Park J."/>
            <person name="Raffaello T."/>
            <person name="Rouze P."/>
            <person name="Salamov A."/>
            <person name="Schmutz J."/>
            <person name="Solheim H."/>
            <person name="Stahlberg J."/>
            <person name="Velez H."/>
            <person name="de Vries R.P."/>
            <person name="Wiebenga A."/>
            <person name="Woodward S."/>
            <person name="Yakovlev I."/>
            <person name="Garbelotto M."/>
            <person name="Martin F."/>
            <person name="Grigoriev I.V."/>
            <person name="Stenlid J."/>
        </authorList>
    </citation>
    <scope>NUCLEOTIDE SEQUENCE [LARGE SCALE GENOMIC DNA]</scope>
    <source>
        <strain evidence="5 6">TC 32-1</strain>
    </source>
</reference>
<dbReference type="OrthoDB" id="202470at2759"/>
<dbReference type="PANTHER" id="PTHR43103">
    <property type="entry name" value="NUCLEOSIDE-DIPHOSPHATE-SUGAR EPIMERASE"/>
    <property type="match status" value="1"/>
</dbReference>
<evidence type="ECO:0000256" key="3">
    <source>
        <dbReference type="ARBA" id="ARBA00023027"/>
    </source>
</evidence>
<dbReference type="STRING" id="747525.W4KBZ2"/>
<dbReference type="HOGENOM" id="CLU_053163_1_0_1"/>
<comment type="similarity">
    <text evidence="1">Belongs to the NAD(P)-dependent epimerase/dehydratase family.</text>
</comment>
<dbReference type="InParanoid" id="W4KBZ2"/>
<organism evidence="5 6">
    <name type="scientific">Heterobasidion irregulare (strain TC 32-1)</name>
    <dbReference type="NCBI Taxonomy" id="747525"/>
    <lineage>
        <taxon>Eukaryota</taxon>
        <taxon>Fungi</taxon>
        <taxon>Dikarya</taxon>
        <taxon>Basidiomycota</taxon>
        <taxon>Agaricomycotina</taxon>
        <taxon>Agaricomycetes</taxon>
        <taxon>Russulales</taxon>
        <taxon>Bondarzewiaceae</taxon>
        <taxon>Heterobasidion</taxon>
        <taxon>Heterobasidion annosum species complex</taxon>
    </lineage>
</organism>
<dbReference type="GeneID" id="20678297"/>
<keyword evidence="3" id="KW-0520">NAD</keyword>
<evidence type="ECO:0000259" key="4">
    <source>
        <dbReference type="Pfam" id="PF01370"/>
    </source>
</evidence>
<sequence length="281" mass="31154">MKIAVTGSNGSVGRAVVANALKQGHSVLGIDVTTPAADETRTNPDFSFVQADLRDFDETLKALEGCEGVAHLAAFRNPTDYLVKTHNNNVVISWNVLRACAELGINRIACASSVNVITMVYSQGPHFEYFPVDENHPCLPDEPYGLSKIIGEMQADSIVRRFPSVRIASLRLHWSIPTRATAQTQDPARAKNDLWGWVQEDSAAEAFLLAITQEDGRWSGHQRFFIAAPDISLLEQDSKTLRETYWGDVRVREGNNVSGRNGFFDCAKAERLLGWIHRDIS</sequence>
<accession>W4KBZ2</accession>
<dbReference type="SUPFAM" id="SSF51735">
    <property type="entry name" value="NAD(P)-binding Rossmann-fold domains"/>
    <property type="match status" value="1"/>
</dbReference>
<dbReference type="EMBL" id="KI925457">
    <property type="protein sequence ID" value="ETW83283.1"/>
    <property type="molecule type" value="Genomic_DNA"/>
</dbReference>
<evidence type="ECO:0000313" key="5">
    <source>
        <dbReference type="EMBL" id="ETW83283.1"/>
    </source>
</evidence>
<dbReference type="GO" id="GO:0016491">
    <property type="term" value="F:oxidoreductase activity"/>
    <property type="evidence" value="ECO:0007669"/>
    <property type="project" value="UniProtKB-KW"/>
</dbReference>
<evidence type="ECO:0000256" key="2">
    <source>
        <dbReference type="ARBA" id="ARBA00023002"/>
    </source>
</evidence>
<dbReference type="eggNOG" id="ENOG502SHWP">
    <property type="taxonomic scope" value="Eukaryota"/>
</dbReference>
<keyword evidence="6" id="KW-1185">Reference proteome</keyword>
<dbReference type="AlphaFoldDB" id="W4KBZ2"/>
<keyword evidence="2" id="KW-0560">Oxidoreductase</keyword>
<evidence type="ECO:0000256" key="1">
    <source>
        <dbReference type="ARBA" id="ARBA00007637"/>
    </source>
</evidence>
<dbReference type="RefSeq" id="XP_009544635.1">
    <property type="nucleotide sequence ID" value="XM_009546340.1"/>
</dbReference>
<proteinExistence type="inferred from homology"/>
<dbReference type="Gene3D" id="3.40.50.720">
    <property type="entry name" value="NAD(P)-binding Rossmann-like Domain"/>
    <property type="match status" value="1"/>
</dbReference>
<dbReference type="Pfam" id="PF01370">
    <property type="entry name" value="Epimerase"/>
    <property type="match status" value="1"/>
</dbReference>
<dbReference type="Proteomes" id="UP000030671">
    <property type="component" value="Unassembled WGS sequence"/>
</dbReference>
<dbReference type="PANTHER" id="PTHR43103:SF5">
    <property type="entry name" value="4-EPIMERASE, PUTATIVE (AFU_ORTHOLOGUE AFUA_7G00360)-RELATED"/>
    <property type="match status" value="1"/>
</dbReference>
<feature type="domain" description="NAD-dependent epimerase/dehydratase" evidence="4">
    <location>
        <begin position="3"/>
        <end position="172"/>
    </location>
</feature>
<gene>
    <name evidence="5" type="ORF">HETIRDRAFT_54366</name>
</gene>
<protein>
    <recommendedName>
        <fullName evidence="4">NAD-dependent epimerase/dehydratase domain-containing protein</fullName>
    </recommendedName>
</protein>
<name>W4KBZ2_HETIT</name>
<dbReference type="InterPro" id="IPR036291">
    <property type="entry name" value="NAD(P)-bd_dom_sf"/>
</dbReference>
<evidence type="ECO:0000313" key="6">
    <source>
        <dbReference type="Proteomes" id="UP000030671"/>
    </source>
</evidence>
<dbReference type="KEGG" id="hir:HETIRDRAFT_54366"/>
<dbReference type="InterPro" id="IPR001509">
    <property type="entry name" value="Epimerase_deHydtase"/>
</dbReference>